<accession>A0A6L2NM19</accession>
<dbReference type="Pfam" id="PF07727">
    <property type="entry name" value="RVT_2"/>
    <property type="match status" value="1"/>
</dbReference>
<evidence type="ECO:0000256" key="3">
    <source>
        <dbReference type="SAM" id="Coils"/>
    </source>
</evidence>
<dbReference type="PROSITE" id="PS50994">
    <property type="entry name" value="INTEGRASE"/>
    <property type="match status" value="1"/>
</dbReference>
<dbReference type="InterPro" id="IPR043502">
    <property type="entry name" value="DNA/RNA_pol_sf"/>
</dbReference>
<feature type="region of interest" description="Disordered" evidence="4">
    <location>
        <begin position="946"/>
        <end position="976"/>
    </location>
</feature>
<gene>
    <name evidence="6" type="ORF">Tci_059319</name>
</gene>
<feature type="region of interest" description="Disordered" evidence="4">
    <location>
        <begin position="38"/>
        <end position="89"/>
    </location>
</feature>
<feature type="coiled-coil region" evidence="3">
    <location>
        <begin position="984"/>
        <end position="1039"/>
    </location>
</feature>
<keyword evidence="2" id="KW-0378">Hydrolase</keyword>
<dbReference type="GO" id="GO:0016787">
    <property type="term" value="F:hydrolase activity"/>
    <property type="evidence" value="ECO:0007669"/>
    <property type="project" value="UniProtKB-KW"/>
</dbReference>
<feature type="region of interest" description="Disordered" evidence="4">
    <location>
        <begin position="169"/>
        <end position="206"/>
    </location>
</feature>
<feature type="compositionally biased region" description="Pro residues" evidence="4">
    <location>
        <begin position="961"/>
        <end position="971"/>
    </location>
</feature>
<dbReference type="InterPro" id="IPR013103">
    <property type="entry name" value="RVT_2"/>
</dbReference>
<reference evidence="6" key="1">
    <citation type="journal article" date="2019" name="Sci. Rep.">
        <title>Draft genome of Tanacetum cinerariifolium, the natural source of mosquito coil.</title>
        <authorList>
            <person name="Yamashiro T."/>
            <person name="Shiraishi A."/>
            <person name="Satake H."/>
            <person name="Nakayama K."/>
        </authorList>
    </citation>
    <scope>NUCLEOTIDE SEQUENCE</scope>
</reference>
<sequence length="1250" mass="142341">MPASLVYDSSTKPDKDLSQYNKASAPIIEDWVFDSEDDFEAEPTQNAPSFVQPHEHVKTPRPSVKPVDHSIPADNLRKDSPKFRGHSNSRNSKACFVCKSLTHLIKDCDYYEKKMVQTPARNHAQRGNHQHYARMTHPNPQRHVLPTTVLTRSKLVPLTVARPFTTAVPHSHVTRTRPTKNVVTKLHSPPKRTINLRSSPKHSNFHHNVTTVKTDQVDAVKGVKRNPQQALKDKRVIESRCSRHMAGNMSYLSEFEAINEGYVAFGGNPKGDIKCIVLSFDFKLPDKNHVLLRVHRENNMYNVELKSIVPSGDLTCFLPRSDNGTEFKNQDLNQFCGMKGMKKEFSVARTPQQNGIAERKNMTLIEAARTMLADSLLPVPFWAETVNTACYVQNMVLVTKPHNKTPYELLLGRPPSIGFMRPFGCLVTILNTLDPLGKFDGKADEEFLVAYSVSSKAFRVFNSRTRIIQETLHINFLENKPNVAGSGPTWLFDIDTLTKSMNYQPVTTGNQPNPSAGIQEHFNAEKAGKEIIQQYMFFPFWSFGSKDPQNTNDDTTFEVKEPEFEVEKSKSEVHVFPSISAKTKKHDGKTTKEAKEKSHVELSTGFRNLSEEFEDFSDSIINEEELLQFKMQKVWVLVDLPKGKRAIGSKWVFRNKKDERVARIEATRLFLAYSSFMGFMVYQMDVKSAFLYGTIEEEVYVCQPPGFEDPDYPDKVYKVVKALYGLYQASRAWYETLANYLLENGFQMGKINQTLFIKKQKGDILLVQLFVDDIIFGSTNKDLCKAFEKLMKDNQDKYVAKILRKFGLTDEKSASTPIDIEKTLLKDPDSEDVDVHTYRLIFNAVSLKFLLFGLTNWCCSLNAIRSQNASEGFDQILDFLNASAIQYALTVIISEDTVCQALQLDDVESIDCLTNEEIFTELARMGYEKPSTKITFYKAFFSAQFTSTPPPSPHQSSQQPPSSPPQQPQPSQPSHDAAISMDLLHTLLQTCNSLTRKVEALEQDKVAQAIEIIKLKQRVRKLEKKNKVKTFRLRRLKKDDKPKPGELKEVIKVVTTAKLMTEVVTVAATTAASTITDTPSAARRSKGRKVKSSWKKRKAKALKRKTKSSKEKAAKKQKLDEKVKELKKHLQIVPNDEDTVYTKATPLALKVHVLDYQIHTENNKPYYKIIRADGSHQLFLSFLSLLRNFDKEDLEMLWQIVQERFTSSKSKNFSDDFFLNTLKAMFEKLDVEALIWKNQRGIYGLAKVKS</sequence>
<dbReference type="InterPro" id="IPR036397">
    <property type="entry name" value="RNaseH_sf"/>
</dbReference>
<dbReference type="InterPro" id="IPR012337">
    <property type="entry name" value="RNaseH-like_sf"/>
</dbReference>
<dbReference type="PANTHER" id="PTHR42648:SF32">
    <property type="entry name" value="RIBONUCLEASE H-LIKE DOMAIN, GAG-PRE-INTEGRASE DOMAIN PROTEIN-RELATED"/>
    <property type="match status" value="1"/>
</dbReference>
<feature type="region of interest" description="Disordered" evidence="4">
    <location>
        <begin position="1077"/>
        <end position="1117"/>
    </location>
</feature>
<evidence type="ECO:0000256" key="1">
    <source>
        <dbReference type="ARBA" id="ARBA00022723"/>
    </source>
</evidence>
<dbReference type="GO" id="GO:0046872">
    <property type="term" value="F:metal ion binding"/>
    <property type="evidence" value="ECO:0007669"/>
    <property type="project" value="UniProtKB-KW"/>
</dbReference>
<dbReference type="SUPFAM" id="SSF53098">
    <property type="entry name" value="Ribonuclease H-like"/>
    <property type="match status" value="1"/>
</dbReference>
<organism evidence="6">
    <name type="scientific">Tanacetum cinerariifolium</name>
    <name type="common">Dalmatian daisy</name>
    <name type="synonym">Chrysanthemum cinerariifolium</name>
    <dbReference type="NCBI Taxonomy" id="118510"/>
    <lineage>
        <taxon>Eukaryota</taxon>
        <taxon>Viridiplantae</taxon>
        <taxon>Streptophyta</taxon>
        <taxon>Embryophyta</taxon>
        <taxon>Tracheophyta</taxon>
        <taxon>Spermatophyta</taxon>
        <taxon>Magnoliopsida</taxon>
        <taxon>eudicotyledons</taxon>
        <taxon>Gunneridae</taxon>
        <taxon>Pentapetalae</taxon>
        <taxon>asterids</taxon>
        <taxon>campanulids</taxon>
        <taxon>Asterales</taxon>
        <taxon>Asteraceae</taxon>
        <taxon>Asteroideae</taxon>
        <taxon>Anthemideae</taxon>
        <taxon>Anthemidinae</taxon>
        <taxon>Tanacetum</taxon>
    </lineage>
</organism>
<dbReference type="InterPro" id="IPR001584">
    <property type="entry name" value="Integrase_cat-core"/>
</dbReference>
<dbReference type="GO" id="GO:0003676">
    <property type="term" value="F:nucleic acid binding"/>
    <property type="evidence" value="ECO:0007669"/>
    <property type="project" value="InterPro"/>
</dbReference>
<evidence type="ECO:0000259" key="5">
    <source>
        <dbReference type="PROSITE" id="PS50994"/>
    </source>
</evidence>
<evidence type="ECO:0000313" key="6">
    <source>
        <dbReference type="EMBL" id="GEU87341.1"/>
    </source>
</evidence>
<dbReference type="AlphaFoldDB" id="A0A6L2NM19"/>
<feature type="domain" description="Integrase catalytic" evidence="5">
    <location>
        <begin position="321"/>
        <end position="414"/>
    </location>
</feature>
<dbReference type="EMBL" id="BKCJ010009520">
    <property type="protein sequence ID" value="GEU87341.1"/>
    <property type="molecule type" value="Genomic_DNA"/>
</dbReference>
<feature type="compositionally biased region" description="Basic and acidic residues" evidence="4">
    <location>
        <begin position="1108"/>
        <end position="1117"/>
    </location>
</feature>
<dbReference type="InterPro" id="IPR039537">
    <property type="entry name" value="Retrotran_Ty1/copia-like"/>
</dbReference>
<evidence type="ECO:0000256" key="2">
    <source>
        <dbReference type="ARBA" id="ARBA00022801"/>
    </source>
</evidence>
<feature type="compositionally biased region" description="Basic residues" evidence="4">
    <location>
        <begin position="1083"/>
        <end position="1107"/>
    </location>
</feature>
<dbReference type="Gene3D" id="3.30.420.10">
    <property type="entry name" value="Ribonuclease H-like superfamily/Ribonuclease H"/>
    <property type="match status" value="1"/>
</dbReference>
<evidence type="ECO:0000256" key="4">
    <source>
        <dbReference type="SAM" id="MobiDB-lite"/>
    </source>
</evidence>
<keyword evidence="1" id="KW-0479">Metal-binding</keyword>
<keyword evidence="3" id="KW-0175">Coiled coil</keyword>
<dbReference type="PANTHER" id="PTHR42648">
    <property type="entry name" value="TRANSPOSASE, PUTATIVE-RELATED"/>
    <property type="match status" value="1"/>
</dbReference>
<dbReference type="GO" id="GO:0015074">
    <property type="term" value="P:DNA integration"/>
    <property type="evidence" value="ECO:0007669"/>
    <property type="project" value="InterPro"/>
</dbReference>
<name>A0A6L2NM19_TANCI</name>
<dbReference type="SUPFAM" id="SSF56672">
    <property type="entry name" value="DNA/RNA polymerases"/>
    <property type="match status" value="1"/>
</dbReference>
<protein>
    <submittedName>
        <fullName evidence="6">Retrovirus-related Pol polyprotein from transposon TNT 1-94</fullName>
    </submittedName>
</protein>
<proteinExistence type="predicted"/>
<comment type="caution">
    <text evidence="6">The sequence shown here is derived from an EMBL/GenBank/DDBJ whole genome shotgun (WGS) entry which is preliminary data.</text>
</comment>